<comment type="caution">
    <text evidence="6">Lacks conserved residue(s) required for the propagation of feature annotation.</text>
</comment>
<dbReference type="Gene3D" id="3.30.450.20">
    <property type="entry name" value="PAS domain"/>
    <property type="match status" value="1"/>
</dbReference>
<dbReference type="PROSITE" id="PS50113">
    <property type="entry name" value="PAC"/>
    <property type="match status" value="1"/>
</dbReference>
<dbReference type="SUPFAM" id="SSF47384">
    <property type="entry name" value="Homodimeric domain of signal transducing histidine kinase"/>
    <property type="match status" value="1"/>
</dbReference>
<evidence type="ECO:0000256" key="6">
    <source>
        <dbReference type="PROSITE-ProRule" id="PRU00169"/>
    </source>
</evidence>
<dbReference type="InterPro" id="IPR003594">
    <property type="entry name" value="HATPase_dom"/>
</dbReference>
<dbReference type="SUPFAM" id="SSF52172">
    <property type="entry name" value="CheY-like"/>
    <property type="match status" value="1"/>
</dbReference>
<evidence type="ECO:0000256" key="5">
    <source>
        <dbReference type="ARBA" id="ARBA00023012"/>
    </source>
</evidence>
<proteinExistence type="predicted"/>
<dbReference type="NCBIfam" id="TIGR00229">
    <property type="entry name" value="sensory_box"/>
    <property type="match status" value="1"/>
</dbReference>
<dbReference type="InterPro" id="IPR035965">
    <property type="entry name" value="PAS-like_dom_sf"/>
</dbReference>
<dbReference type="PROSITE" id="PS50110">
    <property type="entry name" value="RESPONSE_REGULATORY"/>
    <property type="match status" value="1"/>
</dbReference>
<dbReference type="InterPro" id="IPR000700">
    <property type="entry name" value="PAS-assoc_C"/>
</dbReference>
<evidence type="ECO:0000256" key="4">
    <source>
        <dbReference type="ARBA" id="ARBA00022777"/>
    </source>
</evidence>
<name>J3JEM5_9EURY</name>
<organism evidence="11 12">
    <name type="scientific">Halogranum salarium B-1</name>
    <dbReference type="NCBI Taxonomy" id="1210908"/>
    <lineage>
        <taxon>Archaea</taxon>
        <taxon>Methanobacteriati</taxon>
        <taxon>Methanobacteriota</taxon>
        <taxon>Stenosarchaea group</taxon>
        <taxon>Halobacteria</taxon>
        <taxon>Halobacteriales</taxon>
        <taxon>Haloferacaceae</taxon>
    </lineage>
</organism>
<dbReference type="Gene3D" id="3.30.565.10">
    <property type="entry name" value="Histidine kinase-like ATPase, C-terminal domain"/>
    <property type="match status" value="1"/>
</dbReference>
<dbReference type="EC" id="2.7.13.3" evidence="2"/>
<dbReference type="SMART" id="SM00388">
    <property type="entry name" value="HisKA"/>
    <property type="match status" value="1"/>
</dbReference>
<dbReference type="Pfam" id="PF00072">
    <property type="entry name" value="Response_reg"/>
    <property type="match status" value="1"/>
</dbReference>
<dbReference type="Pfam" id="PF02518">
    <property type="entry name" value="HATPase_c"/>
    <property type="match status" value="1"/>
</dbReference>
<evidence type="ECO:0000313" key="12">
    <source>
        <dbReference type="Proteomes" id="UP000007813"/>
    </source>
</evidence>
<reference evidence="11 12" key="1">
    <citation type="journal article" date="2012" name="J. Bacteriol.">
        <title>Draft Genome Sequence of the Extremely Halophilic Archaeon Halogranum salarium B-1T.</title>
        <authorList>
            <person name="Kim K.K."/>
            <person name="Lee K.C."/>
            <person name="Lee J.S."/>
        </authorList>
    </citation>
    <scope>NUCLEOTIDE SEQUENCE [LARGE SCALE GENOMIC DNA]</scope>
    <source>
        <strain evidence="11 12">B-1</strain>
    </source>
</reference>
<gene>
    <name evidence="11" type="ORF">HSB1_29670</name>
</gene>
<dbReference type="Gene3D" id="1.10.287.130">
    <property type="match status" value="1"/>
</dbReference>
<dbReference type="InterPro" id="IPR050736">
    <property type="entry name" value="Sensor_HK_Regulatory"/>
</dbReference>
<dbReference type="Proteomes" id="UP000007813">
    <property type="component" value="Unassembled WGS sequence"/>
</dbReference>
<feature type="domain" description="Histidine kinase" evidence="8">
    <location>
        <begin position="272"/>
        <end position="478"/>
    </location>
</feature>
<dbReference type="InterPro" id="IPR011006">
    <property type="entry name" value="CheY-like_superfamily"/>
</dbReference>
<dbReference type="CDD" id="cd00156">
    <property type="entry name" value="REC"/>
    <property type="match status" value="1"/>
</dbReference>
<dbReference type="PATRIC" id="fig|1210908.3.peg.2845"/>
<evidence type="ECO:0000259" key="10">
    <source>
        <dbReference type="PROSITE" id="PS50113"/>
    </source>
</evidence>
<evidence type="ECO:0000259" key="8">
    <source>
        <dbReference type="PROSITE" id="PS50109"/>
    </source>
</evidence>
<dbReference type="AlphaFoldDB" id="J3JEM5"/>
<dbReference type="SUPFAM" id="SSF55785">
    <property type="entry name" value="PYP-like sensor domain (PAS domain)"/>
    <property type="match status" value="1"/>
</dbReference>
<keyword evidence="3" id="KW-0808">Transferase</keyword>
<comment type="caution">
    <text evidence="11">The sequence shown here is derived from an EMBL/GenBank/DDBJ whole genome shotgun (WGS) entry which is preliminary data.</text>
</comment>
<protein>
    <recommendedName>
        <fullName evidence="2">histidine kinase</fullName>
        <ecNumber evidence="2">2.7.13.3</ecNumber>
    </recommendedName>
</protein>
<feature type="region of interest" description="Disordered" evidence="7">
    <location>
        <begin position="381"/>
        <end position="404"/>
    </location>
</feature>
<dbReference type="InterPro" id="IPR003661">
    <property type="entry name" value="HisK_dim/P_dom"/>
</dbReference>
<accession>J3JEM5</accession>
<dbReference type="CDD" id="cd00082">
    <property type="entry name" value="HisKA"/>
    <property type="match status" value="1"/>
</dbReference>
<dbReference type="SMART" id="SM00387">
    <property type="entry name" value="HATPase_c"/>
    <property type="match status" value="1"/>
</dbReference>
<dbReference type="PANTHER" id="PTHR43711:SF1">
    <property type="entry name" value="HISTIDINE KINASE 1"/>
    <property type="match status" value="1"/>
</dbReference>
<comment type="catalytic activity">
    <reaction evidence="1">
        <text>ATP + protein L-histidine = ADP + protein N-phospho-L-histidine.</text>
        <dbReference type="EC" id="2.7.13.3"/>
    </reaction>
</comment>
<dbReference type="InterPro" id="IPR013656">
    <property type="entry name" value="PAS_4"/>
</dbReference>
<dbReference type="InterPro" id="IPR000014">
    <property type="entry name" value="PAS"/>
</dbReference>
<evidence type="ECO:0000313" key="11">
    <source>
        <dbReference type="EMBL" id="EJN58489.1"/>
    </source>
</evidence>
<feature type="domain" description="PAC" evidence="10">
    <location>
        <begin position="211"/>
        <end position="261"/>
    </location>
</feature>
<dbReference type="SUPFAM" id="SSF55874">
    <property type="entry name" value="ATPase domain of HSP90 chaperone/DNA topoisomerase II/histidine kinase"/>
    <property type="match status" value="1"/>
</dbReference>
<feature type="region of interest" description="Disordered" evidence="7">
    <location>
        <begin position="476"/>
        <end position="496"/>
    </location>
</feature>
<evidence type="ECO:0000256" key="1">
    <source>
        <dbReference type="ARBA" id="ARBA00000085"/>
    </source>
</evidence>
<dbReference type="Pfam" id="PF08448">
    <property type="entry name" value="PAS_4"/>
    <property type="match status" value="1"/>
</dbReference>
<dbReference type="InterPro" id="IPR001789">
    <property type="entry name" value="Sig_transdc_resp-reg_receiver"/>
</dbReference>
<dbReference type="EMBL" id="ALJD01000008">
    <property type="protein sequence ID" value="EJN58489.1"/>
    <property type="molecule type" value="Genomic_DNA"/>
</dbReference>
<keyword evidence="4" id="KW-0418">Kinase</keyword>
<dbReference type="GO" id="GO:0000155">
    <property type="term" value="F:phosphorelay sensor kinase activity"/>
    <property type="evidence" value="ECO:0007669"/>
    <property type="project" value="InterPro"/>
</dbReference>
<sequence>MLVVDADTDTLTRTTSALQQADEFSVLTASDTDAALDRLDETTDSPIDCIVTEHRPPSVDAFALADVVRKDETTPVVFFTAHGDEQLAGDALAAGVDGYLPNTGIEDDYDRLRARVSDAVETRSRQTARADRFEHYRAIVETMLDGAHIIDETGERVYFNSRSSVVHDMDTDRLESDAPDVFVEMGIMSQSELDHYQRVTREILDGERETARVEMTLALPNDGERTVEVRLTRLDEDRLRGVVGTTRDITERVAAEQELAARNEQLTNLARFFSHDLRNPLNVATGYAELARQTGADEHFDRLEDALDRMDGLVDDVLTLTTQRSTNLDRTPLSLASLVRRAWETVETGDAALVVETDRTVHADEGLVRRLFENLFRNSVEHGSTGSRTQSDDSVEHGAPSTTVTVRDVDGGVAIDDDGDGFPEDHEGLLDLGVSGNGGTGLGLAIVAENADAHGWNVVLEESPSGGARVRLDFTEDDGVEALPPTNESSESVASR</sequence>
<evidence type="ECO:0000256" key="2">
    <source>
        <dbReference type="ARBA" id="ARBA00012438"/>
    </source>
</evidence>
<dbReference type="SMART" id="SM00448">
    <property type="entry name" value="REC"/>
    <property type="match status" value="1"/>
</dbReference>
<evidence type="ECO:0000259" key="9">
    <source>
        <dbReference type="PROSITE" id="PS50110"/>
    </source>
</evidence>
<evidence type="ECO:0000256" key="3">
    <source>
        <dbReference type="ARBA" id="ARBA00022679"/>
    </source>
</evidence>
<dbReference type="InterPro" id="IPR036097">
    <property type="entry name" value="HisK_dim/P_sf"/>
</dbReference>
<dbReference type="PROSITE" id="PS50109">
    <property type="entry name" value="HIS_KIN"/>
    <property type="match status" value="1"/>
</dbReference>
<feature type="compositionally biased region" description="Polar residues" evidence="7">
    <location>
        <begin position="486"/>
        <end position="496"/>
    </location>
</feature>
<dbReference type="Pfam" id="PF00512">
    <property type="entry name" value="HisKA"/>
    <property type="match status" value="1"/>
</dbReference>
<feature type="domain" description="Response regulatory" evidence="9">
    <location>
        <begin position="1"/>
        <end position="117"/>
    </location>
</feature>
<dbReference type="PANTHER" id="PTHR43711">
    <property type="entry name" value="TWO-COMPONENT HISTIDINE KINASE"/>
    <property type="match status" value="1"/>
</dbReference>
<dbReference type="InterPro" id="IPR005467">
    <property type="entry name" value="His_kinase_dom"/>
</dbReference>
<evidence type="ECO:0000256" key="7">
    <source>
        <dbReference type="SAM" id="MobiDB-lite"/>
    </source>
</evidence>
<dbReference type="InterPro" id="IPR036890">
    <property type="entry name" value="HATPase_C_sf"/>
</dbReference>
<dbReference type="eggNOG" id="arCOG02333">
    <property type="taxonomic scope" value="Archaea"/>
</dbReference>
<keyword evidence="5" id="KW-0902">Two-component regulatory system</keyword>
<dbReference type="eggNOG" id="arCOG02387">
    <property type="taxonomic scope" value="Archaea"/>
</dbReference>
<dbReference type="Gene3D" id="3.40.50.2300">
    <property type="match status" value="1"/>
</dbReference>